<sequence length="67" mass="7265">MSCSTLLVGHGRASTPSAEVVQLRLLIRPLPLHTVIDLAHEFTKPRSYDAASHNFNEVALDAEAPAE</sequence>
<organism evidence="1 2">
    <name type="scientific">Rhizobium leguminosarum</name>
    <dbReference type="NCBI Taxonomy" id="384"/>
    <lineage>
        <taxon>Bacteria</taxon>
        <taxon>Pseudomonadati</taxon>
        <taxon>Pseudomonadota</taxon>
        <taxon>Alphaproteobacteria</taxon>
        <taxon>Hyphomicrobiales</taxon>
        <taxon>Rhizobiaceae</taxon>
        <taxon>Rhizobium/Agrobacterium group</taxon>
        <taxon>Rhizobium</taxon>
    </lineage>
</organism>
<reference evidence="1 2" key="1">
    <citation type="submission" date="2017-11" db="EMBL/GenBank/DDBJ databases">
        <title>Complete genome of Rhizobium leguminosarum Norway, an ineffective micro-symbiont.</title>
        <authorList>
            <person name="Hoffrichter A."/>
            <person name="Liang J."/>
            <person name="Brachmann A."/>
            <person name="Marin M."/>
        </authorList>
    </citation>
    <scope>NUCLEOTIDE SEQUENCE [LARGE SCALE GENOMIC DNA]</scope>
    <source>
        <strain evidence="1 2">Norway</strain>
        <plasmid evidence="2">prln1</plasmid>
    </source>
</reference>
<keyword evidence="1" id="KW-0614">Plasmid</keyword>
<evidence type="ECO:0000313" key="1">
    <source>
        <dbReference type="EMBL" id="AUW45682.1"/>
    </source>
</evidence>
<accession>A0A2K9ZBS3</accession>
<geneLocation type="plasmid" evidence="2">
    <name>prln1</name>
</geneLocation>
<dbReference type="Proteomes" id="UP000238523">
    <property type="component" value="Plasmid pRLN1"/>
</dbReference>
<name>A0A2K9ZBS3_RHILE</name>
<proteinExistence type="predicted"/>
<evidence type="ECO:0000313" key="2">
    <source>
        <dbReference type="Proteomes" id="UP000238523"/>
    </source>
</evidence>
<dbReference type="EMBL" id="CP025013">
    <property type="protein sequence ID" value="AUW45682.1"/>
    <property type="molecule type" value="Genomic_DNA"/>
</dbReference>
<gene>
    <name evidence="1" type="ORF">CUJ84_pRLN1000215</name>
</gene>
<protein>
    <submittedName>
        <fullName evidence="1">Uncharacterized protein</fullName>
    </submittedName>
</protein>
<dbReference type="AlphaFoldDB" id="A0A2K9ZBS3"/>